<protein>
    <submittedName>
        <fullName evidence="1">Uncharacterized protein</fullName>
    </submittedName>
</protein>
<evidence type="ECO:0000313" key="1">
    <source>
        <dbReference type="EMBL" id="QJI03742.1"/>
    </source>
</evidence>
<gene>
    <name evidence="1" type="ORF">TM448B04953_0004</name>
</gene>
<sequence length="70" mass="7865">MKPNYSTYEIEVWPWEEDKGWDGDQFVRLDVTASGSVSFVAEAGYGAKDKATMVAWLRKAADALEKATFE</sequence>
<organism evidence="1">
    <name type="scientific">viral metagenome</name>
    <dbReference type="NCBI Taxonomy" id="1070528"/>
    <lineage>
        <taxon>unclassified sequences</taxon>
        <taxon>metagenomes</taxon>
        <taxon>organismal metagenomes</taxon>
    </lineage>
</organism>
<proteinExistence type="predicted"/>
<accession>A0A6M3Y117</accession>
<dbReference type="EMBL" id="MT145115">
    <property type="protein sequence ID" value="QJI03742.1"/>
    <property type="molecule type" value="Genomic_DNA"/>
</dbReference>
<reference evidence="1" key="1">
    <citation type="submission" date="2020-03" db="EMBL/GenBank/DDBJ databases">
        <title>The deep terrestrial virosphere.</title>
        <authorList>
            <person name="Holmfeldt K."/>
            <person name="Nilsson E."/>
            <person name="Simone D."/>
            <person name="Lopez-Fernandez M."/>
            <person name="Wu X."/>
            <person name="de Brujin I."/>
            <person name="Lundin D."/>
            <person name="Andersson A."/>
            <person name="Bertilsson S."/>
            <person name="Dopson M."/>
        </authorList>
    </citation>
    <scope>NUCLEOTIDE SEQUENCE</scope>
    <source>
        <strain evidence="1">TM448B04953</strain>
    </source>
</reference>
<dbReference type="AlphaFoldDB" id="A0A6M3Y117"/>
<name>A0A6M3Y117_9ZZZZ</name>